<dbReference type="EMBL" id="JAJEQX010000004">
    <property type="protein sequence ID" value="MCC2253571.1"/>
    <property type="molecule type" value="Genomic_DNA"/>
</dbReference>
<reference evidence="1 2" key="1">
    <citation type="submission" date="2021-10" db="EMBL/GenBank/DDBJ databases">
        <title>Anaerobic single-cell dispensing facilitates the cultivation of human gut bacteria.</title>
        <authorList>
            <person name="Afrizal A."/>
        </authorList>
    </citation>
    <scope>NUCLEOTIDE SEQUENCE [LARGE SCALE GENOMIC DNA]</scope>
    <source>
        <strain evidence="1 2">CLA-AA-H200</strain>
    </source>
</reference>
<gene>
    <name evidence="1" type="ORF">LKD70_03815</name>
</gene>
<accession>A0ABS8FU39</accession>
<organism evidence="1 2">
    <name type="scientific">Ruminococcus turbiniformis</name>
    <dbReference type="NCBI Taxonomy" id="2881258"/>
    <lineage>
        <taxon>Bacteria</taxon>
        <taxon>Bacillati</taxon>
        <taxon>Bacillota</taxon>
        <taxon>Clostridia</taxon>
        <taxon>Eubacteriales</taxon>
        <taxon>Oscillospiraceae</taxon>
        <taxon>Ruminococcus</taxon>
    </lineage>
</organism>
<keyword evidence="2" id="KW-1185">Reference proteome</keyword>
<sequence>MKRENLIVGKDYLHRRKTVINGIDREAERWIKCKKVTWNGAVFSRYLEPDLFLDNHKIEKELFSHKQM</sequence>
<proteinExistence type="predicted"/>
<protein>
    <submittedName>
        <fullName evidence="1">Uncharacterized protein</fullName>
    </submittedName>
</protein>
<evidence type="ECO:0000313" key="2">
    <source>
        <dbReference type="Proteomes" id="UP001198151"/>
    </source>
</evidence>
<evidence type="ECO:0000313" key="1">
    <source>
        <dbReference type="EMBL" id="MCC2253571.1"/>
    </source>
</evidence>
<name>A0ABS8FU39_9FIRM</name>
<dbReference type="Proteomes" id="UP001198151">
    <property type="component" value="Unassembled WGS sequence"/>
</dbReference>
<comment type="caution">
    <text evidence="1">The sequence shown here is derived from an EMBL/GenBank/DDBJ whole genome shotgun (WGS) entry which is preliminary data.</text>
</comment>
<dbReference type="RefSeq" id="WP_227706712.1">
    <property type="nucleotide sequence ID" value="NZ_JAJEQX010000004.1"/>
</dbReference>